<feature type="domain" description="C-type lectin" evidence="5">
    <location>
        <begin position="164"/>
        <end position="295"/>
    </location>
</feature>
<reference evidence="6" key="2">
    <citation type="submission" date="2025-09" db="UniProtKB">
        <authorList>
            <consortium name="Ensembl"/>
        </authorList>
    </citation>
    <scope>IDENTIFICATION</scope>
</reference>
<dbReference type="SMART" id="SM00034">
    <property type="entry name" value="CLECT"/>
    <property type="match status" value="1"/>
</dbReference>
<keyword evidence="1" id="KW-0430">Lectin</keyword>
<dbReference type="Proteomes" id="UP000261540">
    <property type="component" value="Unplaced"/>
</dbReference>
<dbReference type="RefSeq" id="XP_023684077.1">
    <property type="nucleotide sequence ID" value="XM_023828309.2"/>
</dbReference>
<reference evidence="6" key="1">
    <citation type="submission" date="2025-08" db="UniProtKB">
        <authorList>
            <consortium name="Ensembl"/>
        </authorList>
    </citation>
    <scope>IDENTIFICATION</scope>
</reference>
<keyword evidence="4" id="KW-1133">Transmembrane helix</keyword>
<dbReference type="InterPro" id="IPR033989">
    <property type="entry name" value="CD209-like_CTLD"/>
</dbReference>
<dbReference type="SUPFAM" id="SSF56436">
    <property type="entry name" value="C-type lectin-like"/>
    <property type="match status" value="1"/>
</dbReference>
<dbReference type="InterPro" id="IPR016187">
    <property type="entry name" value="CTDL_fold"/>
</dbReference>
<evidence type="ECO:0000256" key="1">
    <source>
        <dbReference type="ARBA" id="ARBA00022734"/>
    </source>
</evidence>
<evidence type="ECO:0000313" key="6">
    <source>
        <dbReference type="Ensembl" id="ENSPKIP00000016280.1"/>
    </source>
</evidence>
<keyword evidence="4" id="KW-0472">Membrane</keyword>
<dbReference type="PROSITE" id="PS00615">
    <property type="entry name" value="C_TYPE_LECTIN_1"/>
    <property type="match status" value="1"/>
</dbReference>
<keyword evidence="7" id="KW-1185">Reference proteome</keyword>
<dbReference type="Pfam" id="PF00059">
    <property type="entry name" value="Lectin_C"/>
    <property type="match status" value="1"/>
</dbReference>
<dbReference type="AlphaFoldDB" id="A0A3B3REF0"/>
<evidence type="ECO:0000256" key="3">
    <source>
        <dbReference type="SAM" id="Coils"/>
    </source>
</evidence>
<proteinExistence type="predicted"/>
<keyword evidence="3" id="KW-0175">Coiled coil</keyword>
<dbReference type="Ensembl" id="ENSPKIT00000040767.1">
    <property type="protein sequence ID" value="ENSPKIP00000016280.1"/>
    <property type="gene ID" value="ENSPKIG00000002674.1"/>
</dbReference>
<protein>
    <submittedName>
        <fullName evidence="6">CD209 antigen-like protein C</fullName>
    </submittedName>
</protein>
<dbReference type="PANTHER" id="PTHR22803">
    <property type="entry name" value="MANNOSE, PHOSPHOLIPASE, LECTIN RECEPTOR RELATED"/>
    <property type="match status" value="1"/>
</dbReference>
<dbReference type="InterPro" id="IPR001304">
    <property type="entry name" value="C-type_lectin-like"/>
</dbReference>
<dbReference type="InterPro" id="IPR018378">
    <property type="entry name" value="C-type_lectin_CS"/>
</dbReference>
<dbReference type="KEGG" id="pki:111852414"/>
<dbReference type="RefSeq" id="XP_023684074.1">
    <property type="nucleotide sequence ID" value="XM_023828306.2"/>
</dbReference>
<name>A0A3B3REF0_9TELE</name>
<sequence>MMVSKDGMYSMLIGQNELETDAQSADYKPNSQRDLPLFTVRDGPRVQPYKLATAGLGLLCTGLLIVIIALCIHFQNSYRPRSELDSIASNHSTVTKALEQLQGEYQEALDARHRVEAQFGLQRSEQEQLQKKIESLLVEKKDLQSIISMHENSCGKCLPGWTLFKSKCYYFSYDDSKPKKSWSGSREDCITQGADLAVVDSEEKQLFLMRSITSMGLGRMYSWHLTGFWLGLRDVHVEGTWKWLNGTELTVGYWMDGEPNDTYSEEDCAAIYPKSDLLKSWNDAPCNYLLNWICESEMPNP</sequence>
<organism evidence="6 7">
    <name type="scientific">Paramormyrops kingsleyae</name>
    <dbReference type="NCBI Taxonomy" id="1676925"/>
    <lineage>
        <taxon>Eukaryota</taxon>
        <taxon>Metazoa</taxon>
        <taxon>Chordata</taxon>
        <taxon>Craniata</taxon>
        <taxon>Vertebrata</taxon>
        <taxon>Euteleostomi</taxon>
        <taxon>Actinopterygii</taxon>
        <taxon>Neopterygii</taxon>
        <taxon>Teleostei</taxon>
        <taxon>Osteoglossocephala</taxon>
        <taxon>Osteoglossomorpha</taxon>
        <taxon>Osteoglossiformes</taxon>
        <taxon>Mormyridae</taxon>
        <taxon>Paramormyrops</taxon>
    </lineage>
</organism>
<dbReference type="GeneID" id="111852414"/>
<feature type="transmembrane region" description="Helical" evidence="4">
    <location>
        <begin position="51"/>
        <end position="72"/>
    </location>
</feature>
<evidence type="ECO:0000256" key="4">
    <source>
        <dbReference type="SAM" id="Phobius"/>
    </source>
</evidence>
<feature type="coiled-coil region" evidence="3">
    <location>
        <begin position="98"/>
        <end position="146"/>
    </location>
</feature>
<accession>A0A3B3REF0</accession>
<evidence type="ECO:0000259" key="5">
    <source>
        <dbReference type="PROSITE" id="PS50041"/>
    </source>
</evidence>
<dbReference type="STRING" id="1676925.ENSPKIP00000016280"/>
<dbReference type="Gene3D" id="3.10.100.10">
    <property type="entry name" value="Mannose-Binding Protein A, subunit A"/>
    <property type="match status" value="1"/>
</dbReference>
<evidence type="ECO:0000256" key="2">
    <source>
        <dbReference type="ARBA" id="ARBA00023157"/>
    </source>
</evidence>
<dbReference type="GeneTree" id="ENSGT01030000234575"/>
<dbReference type="InterPro" id="IPR050111">
    <property type="entry name" value="C-type_lectin/snaclec_domain"/>
</dbReference>
<dbReference type="PROSITE" id="PS50041">
    <property type="entry name" value="C_TYPE_LECTIN_2"/>
    <property type="match status" value="1"/>
</dbReference>
<dbReference type="InterPro" id="IPR016186">
    <property type="entry name" value="C-type_lectin-like/link_sf"/>
</dbReference>
<dbReference type="OrthoDB" id="2142683at2759"/>
<keyword evidence="4" id="KW-0812">Transmembrane</keyword>
<evidence type="ECO:0000313" key="7">
    <source>
        <dbReference type="Proteomes" id="UP000261540"/>
    </source>
</evidence>
<dbReference type="GO" id="GO:0030246">
    <property type="term" value="F:carbohydrate binding"/>
    <property type="evidence" value="ECO:0007669"/>
    <property type="project" value="UniProtKB-KW"/>
</dbReference>
<dbReference type="CDD" id="cd03590">
    <property type="entry name" value="CLECT_DC-SIGN_like"/>
    <property type="match status" value="1"/>
</dbReference>
<keyword evidence="2" id="KW-1015">Disulfide bond</keyword>